<feature type="compositionally biased region" description="Polar residues" evidence="1">
    <location>
        <begin position="86"/>
        <end position="97"/>
    </location>
</feature>
<keyword evidence="3" id="KW-1185">Reference proteome</keyword>
<accession>A0ABN1BY43</accession>
<gene>
    <name evidence="2" type="ORF">GCM10009533_03310</name>
</gene>
<name>A0ABN1BY43_SACER</name>
<reference evidence="2 3" key="1">
    <citation type="journal article" date="2019" name="Int. J. Syst. Evol. Microbiol.">
        <title>The Global Catalogue of Microorganisms (GCM) 10K type strain sequencing project: providing services to taxonomists for standard genome sequencing and annotation.</title>
        <authorList>
            <consortium name="The Broad Institute Genomics Platform"/>
            <consortium name="The Broad Institute Genome Sequencing Center for Infectious Disease"/>
            <person name="Wu L."/>
            <person name="Ma J."/>
        </authorList>
    </citation>
    <scope>NUCLEOTIDE SEQUENCE [LARGE SCALE GENOMIC DNA]</scope>
    <source>
        <strain evidence="2 3">JCM 10303</strain>
    </source>
</reference>
<dbReference type="EMBL" id="BAAAGS010000001">
    <property type="protein sequence ID" value="GAA0507825.1"/>
    <property type="molecule type" value="Genomic_DNA"/>
</dbReference>
<dbReference type="Proteomes" id="UP001500729">
    <property type="component" value="Unassembled WGS sequence"/>
</dbReference>
<sequence length="115" mass="12318">MPGAGGSRVGLATSHLVAPQRAGPVQPLRALEIFLQGRNVEWTRYAQCAWERPTPLGLAKACGVGVQPRSPARKPPPWVRDGGGTRATTLGDHSQQLGGRRPDPTSHTRSHRTEA</sequence>
<feature type="region of interest" description="Disordered" evidence="1">
    <location>
        <begin position="65"/>
        <end position="115"/>
    </location>
</feature>
<evidence type="ECO:0000256" key="1">
    <source>
        <dbReference type="SAM" id="MobiDB-lite"/>
    </source>
</evidence>
<comment type="caution">
    <text evidence="2">The sequence shown here is derived from an EMBL/GenBank/DDBJ whole genome shotgun (WGS) entry which is preliminary data.</text>
</comment>
<evidence type="ECO:0000313" key="3">
    <source>
        <dbReference type="Proteomes" id="UP001500729"/>
    </source>
</evidence>
<organism evidence="2 3">
    <name type="scientific">Saccharopolyspora erythraea</name>
    <name type="common">Streptomyces erythraeus</name>
    <dbReference type="NCBI Taxonomy" id="1836"/>
    <lineage>
        <taxon>Bacteria</taxon>
        <taxon>Bacillati</taxon>
        <taxon>Actinomycetota</taxon>
        <taxon>Actinomycetes</taxon>
        <taxon>Pseudonocardiales</taxon>
        <taxon>Pseudonocardiaceae</taxon>
        <taxon>Saccharopolyspora</taxon>
    </lineage>
</organism>
<protein>
    <submittedName>
        <fullName evidence="2">Uncharacterized protein</fullName>
    </submittedName>
</protein>
<evidence type="ECO:0000313" key="2">
    <source>
        <dbReference type="EMBL" id="GAA0507825.1"/>
    </source>
</evidence>
<feature type="compositionally biased region" description="Basic and acidic residues" evidence="1">
    <location>
        <begin position="100"/>
        <end position="115"/>
    </location>
</feature>
<proteinExistence type="predicted"/>